<gene>
    <name evidence="1" type="ORF">BDN72DRAFT_845367</name>
</gene>
<organism evidence="1 2">
    <name type="scientific">Pluteus cervinus</name>
    <dbReference type="NCBI Taxonomy" id="181527"/>
    <lineage>
        <taxon>Eukaryota</taxon>
        <taxon>Fungi</taxon>
        <taxon>Dikarya</taxon>
        <taxon>Basidiomycota</taxon>
        <taxon>Agaricomycotina</taxon>
        <taxon>Agaricomycetes</taxon>
        <taxon>Agaricomycetidae</taxon>
        <taxon>Agaricales</taxon>
        <taxon>Pluteineae</taxon>
        <taxon>Pluteaceae</taxon>
        <taxon>Pluteus</taxon>
    </lineage>
</organism>
<evidence type="ECO:0000313" key="2">
    <source>
        <dbReference type="Proteomes" id="UP000308600"/>
    </source>
</evidence>
<accession>A0ACD3AI63</accession>
<sequence>MSVGSPTAYLLWAILACIFLVYLIQHLWIYDRFQCLKWTAGRQPGAFKRVMTYSYLGTVPLLFAFSIAMTVIKFREGYVVLPGGNILPRPIALYQPINMHWVLPLYFILSVAWSLELVTHLEELTFWLYLLNQGPGKRPWFHSWEFRTWYMGSTVAVLGMPLTTLITRRNLETCMAWIFLAGTAAGTSTTICFLYVLARFPSFIRQVKAGGAEPDVVVRLATFYQLNKIRVVFRFLFTVPLMILAVDALHGSHPIILHPFSSDFLLMVGGIGCFISSAITLLIFFPRSITNESGYKAKNHSPLNSDKNVGPGTEFDPPNYYRYHSEYDHDYVKSRSSFVVSGGTIQLGHLSGHETSVDNNNNHYYYYGDGDGGHGRTMTDQTGLTRQTNERVSSTDSLTSSATTDEEGEDDDAPAPQFSAGGSRAEVGGSESNDGPVTVTGTRPQDDAVVKTPEYPPVPPSDHSTDDTVCEPPQLNSTGAPQRGLSQTGPPLPLPASTQSPYSRQLSRSNRYPANLGIGLGPHTRAASSQTSSQLPFRPSPSQQQQQQQRHHRDNSIPNPTLNVNLNSRQLSEGLELGQRKRAHQHHQTRSGSAGGGLGLGTGTGTGTRSRHSRSQSRSRPRSKGGSGIDAALVPAGEIGEVTNRRFSMPISMPISMSVPVYHPGSTQMQMQTSGFAIRDRERERERGERERQRAVSQLHPFVLNFTSPIDLPDLSRHPHGQGQGQTQRRPSTAPSLGSRQRRHPSVPSEGPPRFPNV</sequence>
<evidence type="ECO:0000313" key="1">
    <source>
        <dbReference type="EMBL" id="TFK65558.1"/>
    </source>
</evidence>
<proteinExistence type="predicted"/>
<dbReference type="EMBL" id="ML208432">
    <property type="protein sequence ID" value="TFK65558.1"/>
    <property type="molecule type" value="Genomic_DNA"/>
</dbReference>
<name>A0ACD3AI63_9AGAR</name>
<reference evidence="1 2" key="1">
    <citation type="journal article" date="2019" name="Nat. Ecol. Evol.">
        <title>Megaphylogeny resolves global patterns of mushroom evolution.</title>
        <authorList>
            <person name="Varga T."/>
            <person name="Krizsan K."/>
            <person name="Foldi C."/>
            <person name="Dima B."/>
            <person name="Sanchez-Garcia M."/>
            <person name="Sanchez-Ramirez S."/>
            <person name="Szollosi G.J."/>
            <person name="Szarkandi J.G."/>
            <person name="Papp V."/>
            <person name="Albert L."/>
            <person name="Andreopoulos W."/>
            <person name="Angelini C."/>
            <person name="Antonin V."/>
            <person name="Barry K.W."/>
            <person name="Bougher N.L."/>
            <person name="Buchanan P."/>
            <person name="Buyck B."/>
            <person name="Bense V."/>
            <person name="Catcheside P."/>
            <person name="Chovatia M."/>
            <person name="Cooper J."/>
            <person name="Damon W."/>
            <person name="Desjardin D."/>
            <person name="Finy P."/>
            <person name="Geml J."/>
            <person name="Haridas S."/>
            <person name="Hughes K."/>
            <person name="Justo A."/>
            <person name="Karasinski D."/>
            <person name="Kautmanova I."/>
            <person name="Kiss B."/>
            <person name="Kocsube S."/>
            <person name="Kotiranta H."/>
            <person name="LaButti K.M."/>
            <person name="Lechner B.E."/>
            <person name="Liimatainen K."/>
            <person name="Lipzen A."/>
            <person name="Lukacs Z."/>
            <person name="Mihaltcheva S."/>
            <person name="Morgado L.N."/>
            <person name="Niskanen T."/>
            <person name="Noordeloos M.E."/>
            <person name="Ohm R.A."/>
            <person name="Ortiz-Santana B."/>
            <person name="Ovrebo C."/>
            <person name="Racz N."/>
            <person name="Riley R."/>
            <person name="Savchenko A."/>
            <person name="Shiryaev A."/>
            <person name="Soop K."/>
            <person name="Spirin V."/>
            <person name="Szebenyi C."/>
            <person name="Tomsovsky M."/>
            <person name="Tulloss R.E."/>
            <person name="Uehling J."/>
            <person name="Grigoriev I.V."/>
            <person name="Vagvolgyi C."/>
            <person name="Papp T."/>
            <person name="Martin F.M."/>
            <person name="Miettinen O."/>
            <person name="Hibbett D.S."/>
            <person name="Nagy L.G."/>
        </authorList>
    </citation>
    <scope>NUCLEOTIDE SEQUENCE [LARGE SCALE GENOMIC DNA]</scope>
    <source>
        <strain evidence="1 2">NL-1719</strain>
    </source>
</reference>
<keyword evidence="2" id="KW-1185">Reference proteome</keyword>
<protein>
    <submittedName>
        <fullName evidence="1">Uncharacterized protein</fullName>
    </submittedName>
</protein>
<dbReference type="Proteomes" id="UP000308600">
    <property type="component" value="Unassembled WGS sequence"/>
</dbReference>